<name>A0A1L7WYM9_9HELO</name>
<dbReference type="Pfam" id="PF01968">
    <property type="entry name" value="Hydantoinase_A"/>
    <property type="match status" value="1"/>
</dbReference>
<evidence type="ECO:0000256" key="1">
    <source>
        <dbReference type="ARBA" id="ARBA00010403"/>
    </source>
</evidence>
<dbReference type="PANTHER" id="PTHR11365:SF26">
    <property type="entry name" value="5-OXOPROLINASE"/>
    <property type="match status" value="1"/>
</dbReference>
<proteinExistence type="inferred from homology"/>
<dbReference type="Pfam" id="PF05378">
    <property type="entry name" value="Hydant_A_N"/>
    <property type="match status" value="1"/>
</dbReference>
<comment type="similarity">
    <text evidence="1">Belongs to the oxoprolinase family.</text>
</comment>
<feature type="domain" description="Hydantoinase B/oxoprolinase" evidence="3">
    <location>
        <begin position="753"/>
        <end position="1282"/>
    </location>
</feature>
<organism evidence="5 6">
    <name type="scientific">Phialocephala subalpina</name>
    <dbReference type="NCBI Taxonomy" id="576137"/>
    <lineage>
        <taxon>Eukaryota</taxon>
        <taxon>Fungi</taxon>
        <taxon>Dikarya</taxon>
        <taxon>Ascomycota</taxon>
        <taxon>Pezizomycotina</taxon>
        <taxon>Leotiomycetes</taxon>
        <taxon>Helotiales</taxon>
        <taxon>Mollisiaceae</taxon>
        <taxon>Phialocephala</taxon>
        <taxon>Phialocephala fortinii species complex</taxon>
    </lineage>
</organism>
<feature type="domain" description="Hydantoinase A/oxoprolinase" evidence="2">
    <location>
        <begin position="250"/>
        <end position="542"/>
    </location>
</feature>
<evidence type="ECO:0000313" key="6">
    <source>
        <dbReference type="Proteomes" id="UP000184330"/>
    </source>
</evidence>
<dbReference type="InterPro" id="IPR008040">
    <property type="entry name" value="Hydant_A_N"/>
</dbReference>
<dbReference type="InterPro" id="IPR002821">
    <property type="entry name" value="Hydantoinase_A"/>
</dbReference>
<evidence type="ECO:0000259" key="3">
    <source>
        <dbReference type="Pfam" id="PF02538"/>
    </source>
</evidence>
<evidence type="ECO:0000259" key="4">
    <source>
        <dbReference type="Pfam" id="PF05378"/>
    </source>
</evidence>
<dbReference type="EMBL" id="FJOG01000010">
    <property type="protein sequence ID" value="CZR57840.1"/>
    <property type="molecule type" value="Genomic_DNA"/>
</dbReference>
<dbReference type="Pfam" id="PF02538">
    <property type="entry name" value="Hydantoinase_B"/>
    <property type="match status" value="1"/>
</dbReference>
<dbReference type="PANTHER" id="PTHR11365">
    <property type="entry name" value="5-OXOPROLINASE RELATED"/>
    <property type="match status" value="1"/>
</dbReference>
<keyword evidence="6" id="KW-1185">Reference proteome</keyword>
<accession>A0A1L7WYM9</accession>
<protein>
    <submittedName>
        <fullName evidence="5">Probable 5-oxoprolinase</fullName>
    </submittedName>
</protein>
<reference evidence="5 6" key="1">
    <citation type="submission" date="2016-03" db="EMBL/GenBank/DDBJ databases">
        <authorList>
            <person name="Ploux O."/>
        </authorList>
    </citation>
    <scope>NUCLEOTIDE SEQUENCE [LARGE SCALE GENOMIC DNA]</scope>
    <source>
        <strain evidence="5 6">UAMH 11012</strain>
    </source>
</reference>
<dbReference type="STRING" id="576137.A0A1L7WYM9"/>
<feature type="domain" description="Hydantoinase/oxoprolinase N-terminal" evidence="4">
    <location>
        <begin position="16"/>
        <end position="228"/>
    </location>
</feature>
<dbReference type="GO" id="GO:0005829">
    <property type="term" value="C:cytosol"/>
    <property type="evidence" value="ECO:0007669"/>
    <property type="project" value="TreeGrafter"/>
</dbReference>
<dbReference type="InterPro" id="IPR003692">
    <property type="entry name" value="Hydantoinase_B"/>
</dbReference>
<sequence>MAPHRIEAEEFSKSVKIAIDRGGTFTDVWAAVDGHPDIVLKLLSVDPGNYADAPSEGIRRVLEQVTGTPIPRAAPLPKAHIHSIRMGTTVATNALLERKGTRHALVVTKGFRDLIDIGNQARPRLFDLAISKPETLYDKVIEIDERVTVEEFSEDPSPPTSPKDLIPGVLVKGSTGELVRIIQPFDEEEARTKLLALKEDGIDALAICFCHSYIFPDHELRMAEIAMDLGFRHVSLSSTVGAKMIRMLARGSSASADAYLTPEIKAYVDTFATGFEGGNLDGVKCEFMQSDGGLVNHKVFSGLRGILSGPAGGVVGCARTSYDGKTPLVGFDMGGTSTDVSRYGGSFDHVFETTTAGIVIQSPQLDINTVAAGGGSILFWKNGLFQVGPQSAGAHPGPASYRKGGPLTVTDANLFLGRLIPSYFPAIFGPTEDMPLDTDIVAEKFRELTETINADSGKSMTSEEVAMGFIDVANESMSRPIRAITEARGYETGAHNLAVFGGAGGQHACELAKKLGISRIIIHKFSSILSAYGMALAEVVQEAQEPSHEIYSSESSPRLETALEDLQLRVRDGLLGQGISQKEIRYQKYLHLRYEGTETQLMIPEPTDGDYRASFEREHLRELSFIFPASRKVMVDDVRVRGTGGNGEIMQDSETLVHEMKLIGQGMEVKTDDAAHQVKVYFPGSGYQMTPVFLLDGLNPGATVSGPAVIIDKTQTIVLVPGSKASILTSHVIIDLGEAKVAVSDVALPQTVNPVHLSVFGHRFMGIAEQMGRTLQRTSLSLNIKERLDYSCAIFGPDGELVANAPHVPVHLGSMSYAVKYQQELHGTSLRPGDVLVSNHPEAGGTHLPDITVITPVFDSTGENICFFTASRGHHADIGGLGGTSMNPNSMFLWHEGAAIKSFFLVRDNKFDEEGILEILKKPGDYPGCAPARKTAENLSDLQAQIAANNKGRLLIESLMEEYGQSVVQFYMRKIQENAEIAVRGYLKTAREKFGPGVDLVAEDYMDNGSKMFVRISIDETGFGIFDFTGTTCEMLSNMNAPPAITYSALIYTLRLLIGSDIPMNQGCLAPTKIIIPKKTFLNPSTDRAVCAGNTQTSQRLVDLLLKAFRAAAASQGCMNCFGFFGRSAADGSVLTFQYGETMAGGSGAVPGSHGASGVQVHMTNTRTTDAEMLEKRYPVIVRDFSIREGSGGRGKWNGGNGIVRDIECRIPLMFSLVTERRVIRPYGMDGGEPGHLGANYWVQKGEDGEYTWLNIGPKGQVDMAAGDRCVVHTPGGGAWGSVEDVEDGLEVVSAKDQHKFTPRATGSHYAYVATQEDA</sequence>
<dbReference type="InterPro" id="IPR045079">
    <property type="entry name" value="Oxoprolinase-like"/>
</dbReference>
<dbReference type="GO" id="GO:0006749">
    <property type="term" value="P:glutathione metabolic process"/>
    <property type="evidence" value="ECO:0007669"/>
    <property type="project" value="TreeGrafter"/>
</dbReference>
<evidence type="ECO:0000313" key="5">
    <source>
        <dbReference type="EMBL" id="CZR57840.1"/>
    </source>
</evidence>
<evidence type="ECO:0000259" key="2">
    <source>
        <dbReference type="Pfam" id="PF01968"/>
    </source>
</evidence>
<dbReference type="Proteomes" id="UP000184330">
    <property type="component" value="Unassembled WGS sequence"/>
</dbReference>
<dbReference type="GO" id="GO:0017168">
    <property type="term" value="F:5-oxoprolinase (ATP-hydrolyzing) activity"/>
    <property type="evidence" value="ECO:0007669"/>
    <property type="project" value="TreeGrafter"/>
</dbReference>
<dbReference type="OrthoDB" id="3643at2759"/>
<gene>
    <name evidence="5" type="ORF">PAC_07729</name>
</gene>